<dbReference type="AlphaFoldDB" id="A0AAD9Z305"/>
<keyword evidence="2" id="KW-1185">Reference proteome</keyword>
<name>A0AAD9Z305_9ROSI</name>
<dbReference type="Proteomes" id="UP001281410">
    <property type="component" value="Unassembled WGS sequence"/>
</dbReference>
<gene>
    <name evidence="1" type="ORF">Dsin_032662</name>
</gene>
<dbReference type="EMBL" id="JANJYJ010000869">
    <property type="protein sequence ID" value="KAK3170491.1"/>
    <property type="molecule type" value="Genomic_DNA"/>
</dbReference>
<proteinExistence type="predicted"/>
<evidence type="ECO:0000313" key="2">
    <source>
        <dbReference type="Proteomes" id="UP001281410"/>
    </source>
</evidence>
<accession>A0AAD9Z305</accession>
<evidence type="ECO:0000313" key="1">
    <source>
        <dbReference type="EMBL" id="KAK3170491.1"/>
    </source>
</evidence>
<protein>
    <submittedName>
        <fullName evidence="1">Uncharacterized protein</fullName>
    </submittedName>
</protein>
<organism evidence="1 2">
    <name type="scientific">Dipteronia sinensis</name>
    <dbReference type="NCBI Taxonomy" id="43782"/>
    <lineage>
        <taxon>Eukaryota</taxon>
        <taxon>Viridiplantae</taxon>
        <taxon>Streptophyta</taxon>
        <taxon>Embryophyta</taxon>
        <taxon>Tracheophyta</taxon>
        <taxon>Spermatophyta</taxon>
        <taxon>Magnoliopsida</taxon>
        <taxon>eudicotyledons</taxon>
        <taxon>Gunneridae</taxon>
        <taxon>Pentapetalae</taxon>
        <taxon>rosids</taxon>
        <taxon>malvids</taxon>
        <taxon>Sapindales</taxon>
        <taxon>Sapindaceae</taxon>
        <taxon>Hippocastanoideae</taxon>
        <taxon>Acereae</taxon>
        <taxon>Dipteronia</taxon>
    </lineage>
</organism>
<reference evidence="1" key="1">
    <citation type="journal article" date="2023" name="Plant J.">
        <title>Genome sequences and population genomics provide insights into the demographic history, inbreeding, and mutation load of two 'living fossil' tree species of Dipteronia.</title>
        <authorList>
            <person name="Feng Y."/>
            <person name="Comes H.P."/>
            <person name="Chen J."/>
            <person name="Zhu S."/>
            <person name="Lu R."/>
            <person name="Zhang X."/>
            <person name="Li P."/>
            <person name="Qiu J."/>
            <person name="Olsen K.M."/>
            <person name="Qiu Y."/>
        </authorList>
    </citation>
    <scope>NUCLEOTIDE SEQUENCE</scope>
    <source>
        <strain evidence="1">NBL</strain>
    </source>
</reference>
<sequence length="88" mass="10338">MGRDVVFQESVKEPGKRSRLWDHQDICDLFKKNTIVLVVIYHVTKPMKSMGKMIKTYCKLSHAKEFLNIEFGIQNILRRGLEQLKAYP</sequence>
<comment type="caution">
    <text evidence="1">The sequence shown here is derived from an EMBL/GenBank/DDBJ whole genome shotgun (WGS) entry which is preliminary data.</text>
</comment>